<feature type="transmembrane region" description="Helical" evidence="1">
    <location>
        <begin position="60"/>
        <end position="83"/>
    </location>
</feature>
<keyword evidence="1" id="KW-0472">Membrane</keyword>
<keyword evidence="1" id="KW-0812">Transmembrane</keyword>
<feature type="transmembrane region" description="Helical" evidence="1">
    <location>
        <begin position="6"/>
        <end position="27"/>
    </location>
</feature>
<protein>
    <recommendedName>
        <fullName evidence="4">DUF3784 domain-containing protein</fullName>
    </recommendedName>
</protein>
<feature type="transmembrane region" description="Helical" evidence="1">
    <location>
        <begin position="89"/>
        <end position="111"/>
    </location>
</feature>
<dbReference type="Proteomes" id="UP000290092">
    <property type="component" value="Unassembled WGS sequence"/>
</dbReference>
<name>A0AAX2AEZ3_9BACT</name>
<keyword evidence="1" id="KW-1133">Transmembrane helix</keyword>
<evidence type="ECO:0000313" key="2">
    <source>
        <dbReference type="EMBL" id="RXK12987.1"/>
    </source>
</evidence>
<sequence length="123" mass="14682">MITIELLLNSLILLYCCYLLFNSLWILKLYRQKINILNIYLKNISEKDNMDELLEEEKNIFSATALSPRFIELGSLVVILILISMPQYMWYMILSTIIVLIIEIFYMVYCFKKIKDIENKNKI</sequence>
<comment type="caution">
    <text evidence="2">The sequence shown here is derived from an EMBL/GenBank/DDBJ whole genome shotgun (WGS) entry which is preliminary data.</text>
</comment>
<keyword evidence="3" id="KW-1185">Reference proteome</keyword>
<reference evidence="2 3" key="1">
    <citation type="submission" date="2017-09" db="EMBL/GenBank/DDBJ databases">
        <title>Genomics of the genus Arcobacter.</title>
        <authorList>
            <person name="Perez-Cataluna A."/>
            <person name="Figueras M.J."/>
            <person name="Salas-Masso N."/>
        </authorList>
    </citation>
    <scope>NUCLEOTIDE SEQUENCE [LARGE SCALE GENOMIC DNA]</scope>
    <source>
        <strain evidence="2 3">CECT 7386</strain>
    </source>
</reference>
<evidence type="ECO:0000256" key="1">
    <source>
        <dbReference type="SAM" id="Phobius"/>
    </source>
</evidence>
<accession>A0AAX2AEZ3</accession>
<dbReference type="AlphaFoldDB" id="A0AAX2AEZ3"/>
<evidence type="ECO:0008006" key="4">
    <source>
        <dbReference type="Google" id="ProtNLM"/>
    </source>
</evidence>
<evidence type="ECO:0000313" key="3">
    <source>
        <dbReference type="Proteomes" id="UP000290092"/>
    </source>
</evidence>
<dbReference type="KEGG" id="amyt:AMYT_a0153"/>
<proteinExistence type="predicted"/>
<gene>
    <name evidence="2" type="ORF">CP985_13610</name>
</gene>
<organism evidence="2 3">
    <name type="scientific">Malaciobacter mytili LMG 24559</name>
    <dbReference type="NCBI Taxonomy" id="1032238"/>
    <lineage>
        <taxon>Bacteria</taxon>
        <taxon>Pseudomonadati</taxon>
        <taxon>Campylobacterota</taxon>
        <taxon>Epsilonproteobacteria</taxon>
        <taxon>Campylobacterales</taxon>
        <taxon>Arcobacteraceae</taxon>
        <taxon>Malaciobacter</taxon>
    </lineage>
</organism>
<dbReference type="EMBL" id="NXID01000066">
    <property type="protein sequence ID" value="RXK12987.1"/>
    <property type="molecule type" value="Genomic_DNA"/>
</dbReference>